<evidence type="ECO:0000313" key="6">
    <source>
        <dbReference type="Proteomes" id="UP000073601"/>
    </source>
</evidence>
<dbReference type="PANTHER" id="PTHR43464">
    <property type="entry name" value="METHYLTRANSFERASE"/>
    <property type="match status" value="1"/>
</dbReference>
<dbReference type="GO" id="GO:0032259">
    <property type="term" value="P:methylation"/>
    <property type="evidence" value="ECO:0007669"/>
    <property type="project" value="UniProtKB-KW"/>
</dbReference>
<dbReference type="RefSeq" id="WP_062705139.1">
    <property type="nucleotide sequence ID" value="NZ_CAWRCI010000002.1"/>
</dbReference>
<keyword evidence="2 5" id="KW-0808">Transferase</keyword>
<dbReference type="EMBL" id="FIZY01000002">
    <property type="protein sequence ID" value="CZF77865.1"/>
    <property type="molecule type" value="Genomic_DNA"/>
</dbReference>
<feature type="domain" description="HNH nuclease" evidence="4">
    <location>
        <begin position="466"/>
        <end position="503"/>
    </location>
</feature>
<keyword evidence="1 5" id="KW-0489">Methyltransferase</keyword>
<dbReference type="Pfam" id="PF13395">
    <property type="entry name" value="HNH_4"/>
    <property type="match status" value="1"/>
</dbReference>
<evidence type="ECO:0000256" key="1">
    <source>
        <dbReference type="ARBA" id="ARBA00022603"/>
    </source>
</evidence>
<dbReference type="GO" id="GO:0008168">
    <property type="term" value="F:methyltransferase activity"/>
    <property type="evidence" value="ECO:0007669"/>
    <property type="project" value="UniProtKB-KW"/>
</dbReference>
<accession>A0A128EUR7</accession>
<dbReference type="OrthoDB" id="7348755at2"/>
<gene>
    <name evidence="5" type="ORF">GMA8713_00341</name>
</gene>
<evidence type="ECO:0000313" key="5">
    <source>
        <dbReference type="EMBL" id="CZF77865.1"/>
    </source>
</evidence>
<organism evidence="5 6">
    <name type="scientific">Grimontia marina</name>
    <dbReference type="NCBI Taxonomy" id="646534"/>
    <lineage>
        <taxon>Bacteria</taxon>
        <taxon>Pseudomonadati</taxon>
        <taxon>Pseudomonadota</taxon>
        <taxon>Gammaproteobacteria</taxon>
        <taxon>Vibrionales</taxon>
        <taxon>Vibrionaceae</taxon>
        <taxon>Grimontia</taxon>
    </lineage>
</organism>
<dbReference type="Pfam" id="PF13489">
    <property type="entry name" value="Methyltransf_23"/>
    <property type="match status" value="1"/>
</dbReference>
<dbReference type="SUPFAM" id="SSF53335">
    <property type="entry name" value="S-adenosyl-L-methionine-dependent methyltransferases"/>
    <property type="match status" value="1"/>
</dbReference>
<dbReference type="PANTHER" id="PTHR43464:SF19">
    <property type="entry name" value="UBIQUINONE BIOSYNTHESIS O-METHYLTRANSFERASE, MITOCHONDRIAL"/>
    <property type="match status" value="1"/>
</dbReference>
<keyword evidence="3" id="KW-0949">S-adenosyl-L-methionine</keyword>
<dbReference type="AlphaFoldDB" id="A0A128EUR7"/>
<keyword evidence="6" id="KW-1185">Reference proteome</keyword>
<dbReference type="Gene3D" id="3.40.50.150">
    <property type="entry name" value="Vaccinia Virus protein VP39"/>
    <property type="match status" value="1"/>
</dbReference>
<dbReference type="InterPro" id="IPR029063">
    <property type="entry name" value="SAM-dependent_MTases_sf"/>
</dbReference>
<evidence type="ECO:0000256" key="2">
    <source>
        <dbReference type="ARBA" id="ARBA00022679"/>
    </source>
</evidence>
<evidence type="ECO:0000259" key="4">
    <source>
        <dbReference type="Pfam" id="PF13395"/>
    </source>
</evidence>
<protein>
    <submittedName>
        <fullName evidence="5">Methyltransferase domain protein</fullName>
    </submittedName>
</protein>
<evidence type="ECO:0000256" key="3">
    <source>
        <dbReference type="ARBA" id="ARBA00022691"/>
    </source>
</evidence>
<dbReference type="InterPro" id="IPR003615">
    <property type="entry name" value="HNH_nuc"/>
</dbReference>
<dbReference type="Proteomes" id="UP000073601">
    <property type="component" value="Unassembled WGS sequence"/>
</dbReference>
<reference evidence="6" key="1">
    <citation type="submission" date="2016-02" db="EMBL/GenBank/DDBJ databases">
        <authorList>
            <person name="Rodrigo-Torres Lidia"/>
            <person name="Arahal R.David."/>
        </authorList>
    </citation>
    <scope>NUCLEOTIDE SEQUENCE [LARGE SCALE GENOMIC DNA]</scope>
    <source>
        <strain evidence="6">CECT 8713</strain>
    </source>
</reference>
<name>A0A128EUR7_9GAMM</name>
<sequence>MNRNIQFYDKNAEQLNTQYQQVTFEQVHESWKAYWPTGHDQNCNVLDVGAGNGQDAARFAGQGCTVYAVEPADAFRALGEARTEALPVTWLSDTLPELNVVNQLSVRFDCILLSAVWMHIAPTDRPRAFRKLANLLAPNGRLVITLRHGTFDDARTAHPVSVEEIEQLAKDHALQIRLKTDLTDDSLGRDNVKWQTVVLTLPDDGSGDLITVRHVIVNDNKSATYKLALLRTLLRIADAHPGAVTDKHDGRVAIPLGLVALYWIRQYKRLIDTDAGEGLGIQQNSNTNKGLGFVKADGWGELKHLAPDDFAIGALFIGEEATALQKALKDAIKTIDEGPVTFTYRGDKNKRLFDIQKSGRRKNVSSFVLDSEFLQSFGVFTLEESLWDCLRLYSSWIEPLIVNQWIAEMKRYKHNERRNISLQTYHDCLAWIDAKHDTRDVRKRIDSLRADKHKLVSVWSNKPLQHSYQVDHCLPFAYWPNNDRWNLFPASSKENNTKRDKVPSKQRLKTAKPHILDFWQLAWDSEQDKTRFFTEASLSLPNVHNKEREFGAVFEAMQLQVAGVKSRLLVGEW</sequence>
<proteinExistence type="predicted"/>
<dbReference type="CDD" id="cd02440">
    <property type="entry name" value="AdoMet_MTases"/>
    <property type="match status" value="1"/>
</dbReference>